<proteinExistence type="predicted"/>
<keyword evidence="3" id="KW-1185">Reference proteome</keyword>
<feature type="chain" id="PRO_5021829979" evidence="1">
    <location>
        <begin position="22"/>
        <end position="136"/>
    </location>
</feature>
<name>A0A554VJF9_9FLAO</name>
<dbReference type="Proteomes" id="UP000318833">
    <property type="component" value="Unassembled WGS sequence"/>
</dbReference>
<evidence type="ECO:0000256" key="1">
    <source>
        <dbReference type="SAM" id="SignalP"/>
    </source>
</evidence>
<dbReference type="RefSeq" id="WP_143916858.1">
    <property type="nucleotide sequence ID" value="NZ_CANLFO010000012.1"/>
</dbReference>
<dbReference type="OrthoDB" id="1163373at2"/>
<organism evidence="2 3">
    <name type="scientific">Aquimarina algiphila</name>
    <dbReference type="NCBI Taxonomy" id="2047982"/>
    <lineage>
        <taxon>Bacteria</taxon>
        <taxon>Pseudomonadati</taxon>
        <taxon>Bacteroidota</taxon>
        <taxon>Flavobacteriia</taxon>
        <taxon>Flavobacteriales</taxon>
        <taxon>Flavobacteriaceae</taxon>
        <taxon>Aquimarina</taxon>
    </lineage>
</organism>
<protein>
    <submittedName>
        <fullName evidence="2">Uncharacterized protein</fullName>
    </submittedName>
</protein>
<accession>A0A554VJF9</accession>
<reference evidence="2 3" key="1">
    <citation type="submission" date="2019-07" db="EMBL/GenBank/DDBJ databases">
        <title>The draft genome sequence of Aquimarina algiphila M91.</title>
        <authorList>
            <person name="Meng X."/>
        </authorList>
    </citation>
    <scope>NUCLEOTIDE SEQUENCE [LARGE SCALE GENOMIC DNA]</scope>
    <source>
        <strain evidence="2 3">M91</strain>
    </source>
</reference>
<keyword evidence="1" id="KW-0732">Signal</keyword>
<dbReference type="EMBL" id="VLNR01000027">
    <property type="protein sequence ID" value="TSE07999.1"/>
    <property type="molecule type" value="Genomic_DNA"/>
</dbReference>
<feature type="signal peptide" evidence="1">
    <location>
        <begin position="1"/>
        <end position="21"/>
    </location>
</feature>
<sequence length="136" mass="15256">MKKLFLLVLLLGAGLTTQAQRTDNSGQEWSESNEEFTTLYSLATEISKKTDRVIANENVISIVKENGTTSFQRKRDKSLPVEFYDFILLTSTGRSIILNKGQTGKVLDKFKNVLVKVKESLDKDNTKAIDNILEGL</sequence>
<evidence type="ECO:0000313" key="3">
    <source>
        <dbReference type="Proteomes" id="UP000318833"/>
    </source>
</evidence>
<evidence type="ECO:0000313" key="2">
    <source>
        <dbReference type="EMBL" id="TSE07999.1"/>
    </source>
</evidence>
<gene>
    <name evidence="2" type="ORF">FOF46_13950</name>
</gene>
<comment type="caution">
    <text evidence="2">The sequence shown here is derived from an EMBL/GenBank/DDBJ whole genome shotgun (WGS) entry which is preliminary data.</text>
</comment>
<dbReference type="AlphaFoldDB" id="A0A554VJF9"/>